<protein>
    <recommendedName>
        <fullName evidence="3">Lipoprotein</fullName>
    </recommendedName>
</protein>
<dbReference type="RefSeq" id="WP_019598512.1">
    <property type="nucleotide sequence ID" value="NZ_FNQC01000010.1"/>
</dbReference>
<dbReference type="Proteomes" id="UP000199663">
    <property type="component" value="Unassembled WGS sequence"/>
</dbReference>
<dbReference type="PROSITE" id="PS51257">
    <property type="entry name" value="PROKAR_LIPOPROTEIN"/>
    <property type="match status" value="1"/>
</dbReference>
<name>A0A1H3RZM6_9BACT</name>
<reference evidence="1 2" key="1">
    <citation type="submission" date="2016-10" db="EMBL/GenBank/DDBJ databases">
        <authorList>
            <person name="Varghese N."/>
            <person name="Submissions S."/>
        </authorList>
    </citation>
    <scope>NUCLEOTIDE SEQUENCE [LARGE SCALE GENOMIC DNA]</scope>
    <source>
        <strain evidence="1 2">DSM 17997</strain>
    </source>
</reference>
<evidence type="ECO:0008006" key="3">
    <source>
        <dbReference type="Google" id="ProtNLM"/>
    </source>
</evidence>
<gene>
    <name evidence="1" type="ORF">SAMN05444412_1102</name>
</gene>
<keyword evidence="2" id="KW-1185">Reference proteome</keyword>
<evidence type="ECO:0000313" key="2">
    <source>
        <dbReference type="Proteomes" id="UP000199663"/>
    </source>
</evidence>
<dbReference type="EMBL" id="FNQC01000010">
    <property type="protein sequence ID" value="SDZ31186.1"/>
    <property type="molecule type" value="Genomic_DNA"/>
</dbReference>
<organism evidence="1 2">
    <name type="scientific">Rhodonellum ikkaensis</name>
    <dbReference type="NCBI Taxonomy" id="336829"/>
    <lineage>
        <taxon>Bacteria</taxon>
        <taxon>Pseudomonadati</taxon>
        <taxon>Bacteroidota</taxon>
        <taxon>Cytophagia</taxon>
        <taxon>Cytophagales</taxon>
        <taxon>Cytophagaceae</taxon>
        <taxon>Rhodonellum</taxon>
    </lineage>
</organism>
<comment type="caution">
    <text evidence="1">The sequence shown here is derived from an EMBL/GenBank/DDBJ whole genome shotgun (WGS) entry which is preliminary data.</text>
</comment>
<proteinExistence type="predicted"/>
<accession>A0A1H3RZM6</accession>
<sequence length="518" mass="57482">MRQFYSSIVLLILLVLSGCFTKEEKPSENGILKLESLELLKYDSGNPNNGRTQESSPWNHVFKSDAVLKIKNTATGAEYSLNYDANAFSGSEQVTIPYGDYTYTTEVTGSAYENYLPYKASGNFRMNVPVLLIKLDAETEYGLVTVENTNVKPSPILIDGQQISMNLVGNYYYKYVLKDKAPVLEIIENVFGNTIRRSLSIAAYKHYNYVVRISDGSGKVIELVLKDFELIEEEILVNVGTVPTSYSPTLVSVLNVELSENSGLALFAGKLWTINDSGNENIIYEMDPVNGNMGRKVRVTNAVNVDWESMAQSETHLFVGDFGNNSGNRKDLTILKIEKSSLLASDAVTAEKINFSYPDQTSFVSALNSNNFDCEAFYFQNDSLHLFTKNWVDNKTKYYTLSSQPGERVANYKMDFDTQGLVTAADINQNTGEIVLLGYQNLGLSSQSFVWLLSGYAGSQIFSGKKSKINLGSPAVLGQTEGIFLNKDNTGYISSERIQLGGFTVPAKLLAFDFKAFF</sequence>
<evidence type="ECO:0000313" key="1">
    <source>
        <dbReference type="EMBL" id="SDZ31186.1"/>
    </source>
</evidence>